<dbReference type="InterPro" id="IPR002192">
    <property type="entry name" value="PPDK_AMP/ATP-bd"/>
</dbReference>
<reference evidence="3 4" key="1">
    <citation type="submission" date="2019-07" db="EMBL/GenBank/DDBJ databases">
        <title>Full genome sequence of Humibacter sp. WJ7-1.</title>
        <authorList>
            <person name="Im W.-T."/>
        </authorList>
    </citation>
    <scope>NUCLEOTIDE SEQUENCE [LARGE SCALE GENOMIC DNA]</scope>
    <source>
        <strain evidence="3 4">WJ7-1</strain>
    </source>
</reference>
<dbReference type="Gene3D" id="3.30.1490.20">
    <property type="entry name" value="ATP-grasp fold, A domain"/>
    <property type="match status" value="1"/>
</dbReference>
<evidence type="ECO:0000313" key="4">
    <source>
        <dbReference type="Proteomes" id="UP000320216"/>
    </source>
</evidence>
<dbReference type="GO" id="GO:0005524">
    <property type="term" value="F:ATP binding"/>
    <property type="evidence" value="ECO:0007669"/>
    <property type="project" value="InterPro"/>
</dbReference>
<feature type="domain" description="PEP-utilising enzyme mobile" evidence="1">
    <location>
        <begin position="681"/>
        <end position="751"/>
    </location>
</feature>
<protein>
    <recommendedName>
        <fullName evidence="5">Pyruvate,water dikinase</fullName>
    </recommendedName>
</protein>
<feature type="domain" description="Pyruvate phosphate dikinase AMP/ATP-binding" evidence="2">
    <location>
        <begin position="67"/>
        <end position="198"/>
    </location>
</feature>
<dbReference type="InterPro" id="IPR051549">
    <property type="entry name" value="PEP_Utilizing_Enz"/>
</dbReference>
<dbReference type="InterPro" id="IPR013815">
    <property type="entry name" value="ATP_grasp_subdomain_1"/>
</dbReference>
<dbReference type="Proteomes" id="UP000320216">
    <property type="component" value="Chromosome"/>
</dbReference>
<dbReference type="PANTHER" id="PTHR43615:SF1">
    <property type="entry name" value="PPDK_N DOMAIN-CONTAINING PROTEIN"/>
    <property type="match status" value="1"/>
</dbReference>
<dbReference type="OrthoDB" id="9765468at2"/>
<name>A0A5B8M8I9_9MICO</name>
<sequence>MVAVRLDEVRLLPQLAEIDDPRSEWIGSKAANLSRAVARGFRVPDGFVVIPTALRTLGEEADEALGRAADRIGPGPFAVRSSAIAEDLADASYAGLYETVLNVERGGLAEAIRHVIASGLDARVTAYHGTQSTLVPDLDSAGVPVLVQQMVHPMSAGVAFTANPLTGRRDETVVTAVAGLAEPLVSGEAVGEEWVVREGRASRTRAGDGALETGQAEAIATLARRVEAEFGSPQDIEWAIDADGTLFLTQARPMTAVVDAVEWVPPGPGLWARNFRIGEWLPEAMTPLFADWIIPQLESGYLNGMWKSARVQVPFRYATVNGWYYNATPIPSPRTLWRVMVESRGRAPWFLYNVLARVSRNPVAADRSAIHRLEMEWRDDTLPTYRRLVSAAETEVDAAGIERLVEIVNDISSVAGSYLWFLAVVGGSAWKMEGALAKFWAGHLAARLTSTAVGAAGHQVLLRGLSDAPPKLPGHAVFSLDWYFPTAGENNADPATVSSTATVDQARTSTLVSERQTAEETCRQALANNGRLLNKFNDLLAVNQRFAALREEQARDLTLGWPVLRQCAHRLGTLLRRAGMIGDADDIFFLTLSEIRATPEGLAATVQERRRLWGRQRRLPAPLTLGEPPRLIGDPIAHAVTTARTGHQTPEGAILGHPASIGRATGRVRVVYSPADFASFRQGEILVAKATAPAWTPLFARAAGVITDGGTLAAHASLIAREYGIPAVVGTGNATTQLSTGQLVTLDGAAGTVVPHP</sequence>
<organism evidence="3 4">
    <name type="scientific">Humibacter ginsenosidimutans</name>
    <dbReference type="NCBI Taxonomy" id="2599293"/>
    <lineage>
        <taxon>Bacteria</taxon>
        <taxon>Bacillati</taxon>
        <taxon>Actinomycetota</taxon>
        <taxon>Actinomycetes</taxon>
        <taxon>Micrococcales</taxon>
        <taxon>Microbacteriaceae</taxon>
        <taxon>Humibacter</taxon>
    </lineage>
</organism>
<accession>A0A5B8M8I9</accession>
<dbReference type="Pfam" id="PF01326">
    <property type="entry name" value="PPDK_N"/>
    <property type="match status" value="2"/>
</dbReference>
<evidence type="ECO:0000259" key="1">
    <source>
        <dbReference type="Pfam" id="PF00391"/>
    </source>
</evidence>
<dbReference type="PANTHER" id="PTHR43615">
    <property type="entry name" value="PHOSPHOENOLPYRUVATE SYNTHASE-RELATED"/>
    <property type="match status" value="1"/>
</dbReference>
<dbReference type="Gene3D" id="3.30.470.20">
    <property type="entry name" value="ATP-grasp fold, B domain"/>
    <property type="match status" value="2"/>
</dbReference>
<dbReference type="Gene3D" id="3.50.30.10">
    <property type="entry name" value="Phosphohistidine domain"/>
    <property type="match status" value="1"/>
</dbReference>
<proteinExistence type="predicted"/>
<gene>
    <name evidence="3" type="ORF">FPZ11_15090</name>
</gene>
<dbReference type="InterPro" id="IPR036637">
    <property type="entry name" value="Phosphohistidine_dom_sf"/>
</dbReference>
<feature type="domain" description="Pyruvate phosphate dikinase AMP/ATP-binding" evidence="2">
    <location>
        <begin position="205"/>
        <end position="256"/>
    </location>
</feature>
<dbReference type="AlphaFoldDB" id="A0A5B8M8I9"/>
<keyword evidence="4" id="KW-1185">Reference proteome</keyword>
<dbReference type="KEGG" id="huw:FPZ11_15090"/>
<dbReference type="GO" id="GO:0016301">
    <property type="term" value="F:kinase activity"/>
    <property type="evidence" value="ECO:0007669"/>
    <property type="project" value="InterPro"/>
</dbReference>
<dbReference type="InterPro" id="IPR008279">
    <property type="entry name" value="PEP-util_enz_mobile_dom"/>
</dbReference>
<evidence type="ECO:0000259" key="2">
    <source>
        <dbReference type="Pfam" id="PF01326"/>
    </source>
</evidence>
<dbReference type="SUPFAM" id="SSF56059">
    <property type="entry name" value="Glutathione synthetase ATP-binding domain-like"/>
    <property type="match status" value="1"/>
</dbReference>
<evidence type="ECO:0008006" key="5">
    <source>
        <dbReference type="Google" id="ProtNLM"/>
    </source>
</evidence>
<dbReference type="SUPFAM" id="SSF52009">
    <property type="entry name" value="Phosphohistidine domain"/>
    <property type="match status" value="1"/>
</dbReference>
<evidence type="ECO:0000313" key="3">
    <source>
        <dbReference type="EMBL" id="QDZ15922.1"/>
    </source>
</evidence>
<dbReference type="EMBL" id="CP042305">
    <property type="protein sequence ID" value="QDZ15922.1"/>
    <property type="molecule type" value="Genomic_DNA"/>
</dbReference>
<dbReference type="Pfam" id="PF00391">
    <property type="entry name" value="PEP-utilizers"/>
    <property type="match status" value="1"/>
</dbReference>